<name>A0A3G6ND89_CHRCU</name>
<keyword evidence="2" id="KW-1185">Reference proteome</keyword>
<proteinExistence type="predicted"/>
<dbReference type="OrthoDB" id="982202at2"/>
<gene>
    <name evidence="1" type="ORF">EG346_21250</name>
</gene>
<dbReference type="Proteomes" id="UP000273270">
    <property type="component" value="Chromosome"/>
</dbReference>
<protein>
    <recommendedName>
        <fullName evidence="3">Restriction endonuclease</fullName>
    </recommendedName>
</protein>
<reference evidence="2" key="1">
    <citation type="submission" date="2018-11" db="EMBL/GenBank/DDBJ databases">
        <title>Proposal to divide the Flavobacteriaceae and reorganize its genera based on Amino Acid Identity values calculated from whole genome sequences.</title>
        <authorList>
            <person name="Nicholson A.C."/>
            <person name="Gulvik C.A."/>
            <person name="Whitney A.M."/>
            <person name="Humrighouse B.W."/>
            <person name="Bell M."/>
            <person name="Holmes B."/>
            <person name="Steigerwalt A.G."/>
            <person name="Villarma A."/>
            <person name="Sheth M."/>
            <person name="Batra D."/>
            <person name="Pryor J."/>
            <person name="Bernardet J.-F."/>
            <person name="Hugo C."/>
            <person name="Kampfer P."/>
            <person name="Newman J."/>
            <person name="McQuiston J.R."/>
        </authorList>
    </citation>
    <scope>NUCLEOTIDE SEQUENCE [LARGE SCALE GENOMIC DNA]</scope>
    <source>
        <strain evidence="2">G0188</strain>
    </source>
</reference>
<sequence>MDTRLIWDDDKKGFTRIFSEEKIEKVNPIEYYKKVELEKRALGLRDILYAQNPFLTSLLDDNFFEKKAKDILGDFFDQFEKIEVPQNFLKLLETTKKSVQVKLLKGQSLNPDQLMALIFKSYEDFGMVYSRYLFEKLSNGIDPKDVPTIIHIKDDGKVKTVGETKMTVGQLNNVIRYRKSIVSHFFEKDEDWHCLFVTYASMRGEENWKNGQPHFHYISNAFGISKEDFIKSMENGNYIATPVHIDLLDYGNQLE</sequence>
<evidence type="ECO:0000313" key="2">
    <source>
        <dbReference type="Proteomes" id="UP000273270"/>
    </source>
</evidence>
<dbReference type="AlphaFoldDB" id="A0A3G6ND89"/>
<dbReference type="KEGG" id="ccau:EG346_21250"/>
<dbReference type="RefSeq" id="WP_123881316.1">
    <property type="nucleotide sequence ID" value="NZ_CP033920.1"/>
</dbReference>
<accession>A0A3G6ND89</accession>
<dbReference type="EMBL" id="CP033920">
    <property type="protein sequence ID" value="AZA50551.1"/>
    <property type="molecule type" value="Genomic_DNA"/>
</dbReference>
<organism evidence="1 2">
    <name type="scientific">Chryseobacterium carnipullorum</name>
    <dbReference type="NCBI Taxonomy" id="1124835"/>
    <lineage>
        <taxon>Bacteria</taxon>
        <taxon>Pseudomonadati</taxon>
        <taxon>Bacteroidota</taxon>
        <taxon>Flavobacteriia</taxon>
        <taxon>Flavobacteriales</taxon>
        <taxon>Weeksellaceae</taxon>
        <taxon>Chryseobacterium group</taxon>
        <taxon>Chryseobacterium</taxon>
    </lineage>
</organism>
<evidence type="ECO:0008006" key="3">
    <source>
        <dbReference type="Google" id="ProtNLM"/>
    </source>
</evidence>
<evidence type="ECO:0000313" key="1">
    <source>
        <dbReference type="EMBL" id="AZA50551.1"/>
    </source>
</evidence>